<feature type="repeat" description="ANK" evidence="3">
    <location>
        <begin position="198"/>
        <end position="231"/>
    </location>
</feature>
<feature type="repeat" description="ANK" evidence="3">
    <location>
        <begin position="266"/>
        <end position="298"/>
    </location>
</feature>
<dbReference type="AlphaFoldDB" id="A0A9W9P8K6"/>
<dbReference type="PROSITE" id="PS50297">
    <property type="entry name" value="ANK_REP_REGION"/>
    <property type="match status" value="2"/>
</dbReference>
<dbReference type="Pfam" id="PF13637">
    <property type="entry name" value="Ank_4"/>
    <property type="match status" value="1"/>
</dbReference>
<comment type="caution">
    <text evidence="4">The sequence shown here is derived from an EMBL/GenBank/DDBJ whole genome shotgun (WGS) entry which is preliminary data.</text>
</comment>
<evidence type="ECO:0000313" key="4">
    <source>
        <dbReference type="EMBL" id="KAJ5239807.1"/>
    </source>
</evidence>
<dbReference type="EMBL" id="JAPQKS010000003">
    <property type="protein sequence ID" value="KAJ5239807.1"/>
    <property type="molecule type" value="Genomic_DNA"/>
</dbReference>
<dbReference type="SMART" id="SM00248">
    <property type="entry name" value="ANK"/>
    <property type="match status" value="7"/>
</dbReference>
<dbReference type="Pfam" id="PF12796">
    <property type="entry name" value="Ank_2"/>
    <property type="match status" value="1"/>
</dbReference>
<organism evidence="4 5">
    <name type="scientific">Penicillium chermesinum</name>
    <dbReference type="NCBI Taxonomy" id="63820"/>
    <lineage>
        <taxon>Eukaryota</taxon>
        <taxon>Fungi</taxon>
        <taxon>Dikarya</taxon>
        <taxon>Ascomycota</taxon>
        <taxon>Pezizomycotina</taxon>
        <taxon>Eurotiomycetes</taxon>
        <taxon>Eurotiomycetidae</taxon>
        <taxon>Eurotiales</taxon>
        <taxon>Aspergillaceae</taxon>
        <taxon>Penicillium</taxon>
    </lineage>
</organism>
<dbReference type="InterPro" id="IPR002110">
    <property type="entry name" value="Ankyrin_rpt"/>
</dbReference>
<dbReference type="SUPFAM" id="SSF48403">
    <property type="entry name" value="Ankyrin repeat"/>
    <property type="match status" value="1"/>
</dbReference>
<name>A0A9W9P8K6_9EURO</name>
<dbReference type="OrthoDB" id="20872at2759"/>
<dbReference type="GO" id="GO:0005737">
    <property type="term" value="C:cytoplasm"/>
    <property type="evidence" value="ECO:0007669"/>
    <property type="project" value="TreeGrafter"/>
</dbReference>
<evidence type="ECO:0000256" key="3">
    <source>
        <dbReference type="PROSITE-ProRule" id="PRU00023"/>
    </source>
</evidence>
<evidence type="ECO:0000256" key="1">
    <source>
        <dbReference type="ARBA" id="ARBA00022737"/>
    </source>
</evidence>
<gene>
    <name evidence="4" type="ORF">N7468_004426</name>
</gene>
<evidence type="ECO:0000313" key="5">
    <source>
        <dbReference type="Proteomes" id="UP001150941"/>
    </source>
</evidence>
<feature type="repeat" description="ANK" evidence="3">
    <location>
        <begin position="299"/>
        <end position="331"/>
    </location>
</feature>
<dbReference type="PANTHER" id="PTHR24198">
    <property type="entry name" value="ANKYRIN REPEAT AND PROTEIN KINASE DOMAIN-CONTAINING PROTEIN"/>
    <property type="match status" value="1"/>
</dbReference>
<dbReference type="RefSeq" id="XP_058332726.1">
    <property type="nucleotide sequence ID" value="XM_058473723.1"/>
</dbReference>
<keyword evidence="1" id="KW-0677">Repeat</keyword>
<dbReference type="Gene3D" id="1.25.40.20">
    <property type="entry name" value="Ankyrin repeat-containing domain"/>
    <property type="match status" value="3"/>
</dbReference>
<protein>
    <submittedName>
        <fullName evidence="4">Uncharacterized protein</fullName>
    </submittedName>
</protein>
<proteinExistence type="predicted"/>
<keyword evidence="5" id="KW-1185">Reference proteome</keyword>
<dbReference type="GeneID" id="83201026"/>
<dbReference type="InterPro" id="IPR036770">
    <property type="entry name" value="Ankyrin_rpt-contain_sf"/>
</dbReference>
<reference evidence="4" key="1">
    <citation type="submission" date="2022-11" db="EMBL/GenBank/DDBJ databases">
        <authorList>
            <person name="Petersen C."/>
        </authorList>
    </citation>
    <scope>NUCLEOTIDE SEQUENCE</scope>
    <source>
        <strain evidence="4">IBT 19713</strain>
    </source>
</reference>
<accession>A0A9W9P8K6</accession>
<feature type="repeat" description="ANK" evidence="3">
    <location>
        <begin position="129"/>
        <end position="161"/>
    </location>
</feature>
<dbReference type="PANTHER" id="PTHR24198:SF165">
    <property type="entry name" value="ANKYRIN REPEAT-CONTAINING PROTEIN-RELATED"/>
    <property type="match status" value="1"/>
</dbReference>
<dbReference type="Proteomes" id="UP001150941">
    <property type="component" value="Unassembled WGS sequence"/>
</dbReference>
<sequence>MTAPPAVAAAPAWVPYLFTVPNEILLEVTDYLDNRQLSCFIQASRHLCKPLERVLYKRSAKSTNAALVWALDQMHVEVARKALEHGANPDHHVQGRGYPLQRVLDSKGHWEILNALLEKGANPNLFSSPGNPPLYSAVMSGLERETNLLLAYGADPNCESAGRPVLSLTYPMYPMAKFLRVHRALLKNGADPNGQDNDGLTALHRAASNSKLAPFVHLLLEYKADVTIQAKDGTTCFVKALKARDRSLMKRFLKADASLINAAGAKGTTPLHYAASRGMDSEVDFLIQKEANINAVNDFGETAAHQALKMNKFETAKKLVVAGIDLDIPNRSHETVFLLCMKQLVITERRTYLDLIQFMLENNQDPETCAVFRGVSPWDYDRGQAARILARKGLSGARICELLLSMKYPRL</sequence>
<keyword evidence="2 3" id="KW-0040">ANK repeat</keyword>
<dbReference type="PROSITE" id="PS50088">
    <property type="entry name" value="ANK_REPEAT"/>
    <property type="match status" value="4"/>
</dbReference>
<evidence type="ECO:0000256" key="2">
    <source>
        <dbReference type="ARBA" id="ARBA00023043"/>
    </source>
</evidence>
<reference evidence="4" key="2">
    <citation type="journal article" date="2023" name="IMA Fungus">
        <title>Comparative genomic study of the Penicillium genus elucidates a diverse pangenome and 15 lateral gene transfer events.</title>
        <authorList>
            <person name="Petersen C."/>
            <person name="Sorensen T."/>
            <person name="Nielsen M.R."/>
            <person name="Sondergaard T.E."/>
            <person name="Sorensen J.L."/>
            <person name="Fitzpatrick D.A."/>
            <person name="Frisvad J.C."/>
            <person name="Nielsen K.L."/>
        </authorList>
    </citation>
    <scope>NUCLEOTIDE SEQUENCE</scope>
    <source>
        <strain evidence="4">IBT 19713</strain>
    </source>
</reference>